<feature type="compositionally biased region" description="Basic and acidic residues" evidence="1">
    <location>
        <begin position="204"/>
        <end position="229"/>
    </location>
</feature>
<dbReference type="AlphaFoldDB" id="A0AAV0BLJ0"/>
<evidence type="ECO:0000313" key="3">
    <source>
        <dbReference type="Proteomes" id="UP001153365"/>
    </source>
</evidence>
<evidence type="ECO:0000313" key="2">
    <source>
        <dbReference type="EMBL" id="CAH7687015.1"/>
    </source>
</evidence>
<name>A0AAV0BLJ0_PHAPC</name>
<dbReference type="Proteomes" id="UP001153365">
    <property type="component" value="Unassembled WGS sequence"/>
</dbReference>
<feature type="compositionally biased region" description="Polar residues" evidence="1">
    <location>
        <begin position="153"/>
        <end position="171"/>
    </location>
</feature>
<dbReference type="EMBL" id="CALTRL010005826">
    <property type="protein sequence ID" value="CAH7687015.1"/>
    <property type="molecule type" value="Genomic_DNA"/>
</dbReference>
<feature type="compositionally biased region" description="Basic and acidic residues" evidence="1">
    <location>
        <begin position="182"/>
        <end position="196"/>
    </location>
</feature>
<organism evidence="2 3">
    <name type="scientific">Phakopsora pachyrhizi</name>
    <name type="common">Asian soybean rust disease fungus</name>
    <dbReference type="NCBI Taxonomy" id="170000"/>
    <lineage>
        <taxon>Eukaryota</taxon>
        <taxon>Fungi</taxon>
        <taxon>Dikarya</taxon>
        <taxon>Basidiomycota</taxon>
        <taxon>Pucciniomycotina</taxon>
        <taxon>Pucciniomycetes</taxon>
        <taxon>Pucciniales</taxon>
        <taxon>Phakopsoraceae</taxon>
        <taxon>Phakopsora</taxon>
    </lineage>
</organism>
<keyword evidence="3" id="KW-1185">Reference proteome</keyword>
<feature type="compositionally biased region" description="Polar residues" evidence="1">
    <location>
        <begin position="282"/>
        <end position="291"/>
    </location>
</feature>
<feature type="region of interest" description="Disordered" evidence="1">
    <location>
        <begin position="118"/>
        <end position="371"/>
    </location>
</feature>
<sequence length="478" mass="53424">MLKTTKVFFQVAIFTSLFNLLYCALLSSSLSGTEKIKRFPRTPYNIKRSLIKKPANLLIKRGIPEGIKNLEVVVAKDWTPLDDAEILGAEMIKHPEHIAGQDTSLNAENFKQGHKELHRGLSDKDLSRTRLDLSHGGSESQQKHAGKDLVNSEAENPNLQPISESQSTINHSHGALPGSEKSPSEHGDYQNKDSHEPQIYSGHENPEEKKSENIPIDAIKEKNDDKPTSEKQSSSHEPQIHEPEKEKLPDEHGHSPAISNQAEANSRSQSHTDKEPLAPGNSGFQTQNNAEANLDGHSTKDQPHVAPPAEEPLVPVNEFSSAKNDAHGVPDRKSSSEGSDDEFRGEKDFSSKHSDIMEDNENNSEIDPNELRLEDAHKQNVESFKNRESKRSQKFKSILKRLMYRLKILWNKFIYTITATDPKTESGILKENILFKGVPGKPGERKDQIIAVNLENGFLPPVKKPKHEVNPIQIEANN</sequence>
<feature type="compositionally biased region" description="Polar residues" evidence="1">
    <location>
        <begin position="257"/>
        <end position="269"/>
    </location>
</feature>
<gene>
    <name evidence="2" type="ORF">PPACK8108_LOCUS21736</name>
</gene>
<comment type="caution">
    <text evidence="2">The sequence shown here is derived from an EMBL/GenBank/DDBJ whole genome shotgun (WGS) entry which is preliminary data.</text>
</comment>
<feature type="compositionally biased region" description="Basic and acidic residues" evidence="1">
    <location>
        <begin position="118"/>
        <end position="133"/>
    </location>
</feature>
<proteinExistence type="predicted"/>
<evidence type="ECO:0000256" key="1">
    <source>
        <dbReference type="SAM" id="MobiDB-lite"/>
    </source>
</evidence>
<reference evidence="2" key="1">
    <citation type="submission" date="2022-06" db="EMBL/GenBank/DDBJ databases">
        <authorList>
            <consortium name="SYNGENTA / RWTH Aachen University"/>
        </authorList>
    </citation>
    <scope>NUCLEOTIDE SEQUENCE</scope>
</reference>
<protein>
    <submittedName>
        <fullName evidence="2">Expressed protein</fullName>
    </submittedName>
</protein>
<feature type="compositionally biased region" description="Basic and acidic residues" evidence="1">
    <location>
        <begin position="238"/>
        <end position="254"/>
    </location>
</feature>
<accession>A0AAV0BLJ0</accession>
<feature type="compositionally biased region" description="Basic and acidic residues" evidence="1">
    <location>
        <begin position="324"/>
        <end position="356"/>
    </location>
</feature>
<feature type="compositionally biased region" description="Acidic residues" evidence="1">
    <location>
        <begin position="357"/>
        <end position="368"/>
    </location>
</feature>